<evidence type="ECO:0000256" key="1">
    <source>
        <dbReference type="SAM" id="Phobius"/>
    </source>
</evidence>
<keyword evidence="1" id="KW-0812">Transmembrane</keyword>
<protein>
    <submittedName>
        <fullName evidence="2">Uncharacterized protein</fullName>
    </submittedName>
</protein>
<proteinExistence type="predicted"/>
<sequence>MSPDPETEQHEKPVKPGKTVVPWRTGLLMGGSALLGGIAVVLWNRRLLSDLRAEIKPPPAMEATDED</sequence>
<dbReference type="AlphaFoldDB" id="A0A4R1LG48"/>
<keyword evidence="3" id="KW-1185">Reference proteome</keyword>
<evidence type="ECO:0000313" key="2">
    <source>
        <dbReference type="EMBL" id="TCK75669.1"/>
    </source>
</evidence>
<gene>
    <name evidence="2" type="ORF">C7378_0659</name>
</gene>
<accession>A0A4R1LG48</accession>
<name>A0A4R1LG48_9BACT</name>
<keyword evidence="1" id="KW-1133">Transmembrane helix</keyword>
<reference evidence="2 3" key="1">
    <citation type="submission" date="2019-03" db="EMBL/GenBank/DDBJ databases">
        <title>Genomic Encyclopedia of Type Strains, Phase IV (KMG-IV): sequencing the most valuable type-strain genomes for metagenomic binning, comparative biology and taxonomic classification.</title>
        <authorList>
            <person name="Goeker M."/>
        </authorList>
    </citation>
    <scope>NUCLEOTIDE SEQUENCE [LARGE SCALE GENOMIC DNA]</scope>
    <source>
        <strain evidence="2 3">DSM 103428</strain>
    </source>
</reference>
<feature type="transmembrane region" description="Helical" evidence="1">
    <location>
        <begin position="20"/>
        <end position="43"/>
    </location>
</feature>
<dbReference type="Proteomes" id="UP000295210">
    <property type="component" value="Unassembled WGS sequence"/>
</dbReference>
<keyword evidence="1" id="KW-0472">Membrane</keyword>
<dbReference type="EMBL" id="SMGK01000001">
    <property type="protein sequence ID" value="TCK75669.1"/>
    <property type="molecule type" value="Genomic_DNA"/>
</dbReference>
<comment type="caution">
    <text evidence="2">The sequence shown here is derived from an EMBL/GenBank/DDBJ whole genome shotgun (WGS) entry which is preliminary data.</text>
</comment>
<evidence type="ECO:0000313" key="3">
    <source>
        <dbReference type="Proteomes" id="UP000295210"/>
    </source>
</evidence>
<dbReference type="RefSeq" id="WP_131991600.1">
    <property type="nucleotide sequence ID" value="NZ_SMGK01000001.1"/>
</dbReference>
<organism evidence="2 3">
    <name type="scientific">Acidipila rosea</name>
    <dbReference type="NCBI Taxonomy" id="768535"/>
    <lineage>
        <taxon>Bacteria</taxon>
        <taxon>Pseudomonadati</taxon>
        <taxon>Acidobacteriota</taxon>
        <taxon>Terriglobia</taxon>
        <taxon>Terriglobales</taxon>
        <taxon>Acidobacteriaceae</taxon>
        <taxon>Acidipila</taxon>
    </lineage>
</organism>